<dbReference type="AlphaFoldDB" id="A0A2T0V3H1"/>
<dbReference type="EMBL" id="PVTK01000004">
    <property type="protein sequence ID" value="PRY64704.1"/>
    <property type="molecule type" value="Genomic_DNA"/>
</dbReference>
<dbReference type="OrthoDB" id="6182634at2"/>
<organism evidence="1 2">
    <name type="scientific">Vreelandella songnenensis</name>
    <dbReference type="NCBI Taxonomy" id="1176243"/>
    <lineage>
        <taxon>Bacteria</taxon>
        <taxon>Pseudomonadati</taxon>
        <taxon>Pseudomonadota</taxon>
        <taxon>Gammaproteobacteria</taxon>
        <taxon>Oceanospirillales</taxon>
        <taxon>Halomonadaceae</taxon>
        <taxon>Vreelandella</taxon>
    </lineage>
</organism>
<evidence type="ECO:0000313" key="2">
    <source>
        <dbReference type="Proteomes" id="UP000237647"/>
    </source>
</evidence>
<proteinExistence type="predicted"/>
<dbReference type="RefSeq" id="WP_106374553.1">
    <property type="nucleotide sequence ID" value="NZ_PVTK01000004.1"/>
</dbReference>
<protein>
    <submittedName>
        <fullName evidence="1">Uncharacterized protein</fullName>
    </submittedName>
</protein>
<sequence length="175" mass="19271">MAERLTLSRQLDEHAARRRLGRLGATTLEPAWMALWAAPLGMTGKPPGAWLLGAREMQRALLLTGAELPVQVERPDTGIQLTGATAPTPEATQRLWLWERMATPRLWRIQALDTPPTPVWLPCWLGYRAGRKHQLTVISGLSGEVLSMIKPLVLAGLERAHDHAQADTEKTLPAG</sequence>
<comment type="caution">
    <text evidence="1">The sequence shown here is derived from an EMBL/GenBank/DDBJ whole genome shotgun (WGS) entry which is preliminary data.</text>
</comment>
<accession>A0A2T0V3H1</accession>
<keyword evidence="2" id="KW-1185">Reference proteome</keyword>
<reference evidence="1 2" key="1">
    <citation type="submission" date="2018-03" db="EMBL/GenBank/DDBJ databases">
        <title>Genomic Encyclopedia of Type Strains, Phase III (KMG-III): the genomes of soil and plant-associated and newly described type strains.</title>
        <authorList>
            <person name="Whitman W."/>
        </authorList>
    </citation>
    <scope>NUCLEOTIDE SEQUENCE [LARGE SCALE GENOMIC DNA]</scope>
    <source>
        <strain evidence="1 2">CGMCC 1.12152</strain>
    </source>
</reference>
<name>A0A2T0V3H1_9GAMM</name>
<dbReference type="Proteomes" id="UP000237647">
    <property type="component" value="Unassembled WGS sequence"/>
</dbReference>
<evidence type="ECO:0000313" key="1">
    <source>
        <dbReference type="EMBL" id="PRY64704.1"/>
    </source>
</evidence>
<gene>
    <name evidence="1" type="ORF">B0H98_1047</name>
</gene>